<gene>
    <name evidence="2" type="ORF">FPZ24_11620</name>
</gene>
<organism evidence="2 3">
    <name type="scientific">Sphingomonas panacisoli</name>
    <dbReference type="NCBI Taxonomy" id="1813879"/>
    <lineage>
        <taxon>Bacteria</taxon>
        <taxon>Pseudomonadati</taxon>
        <taxon>Pseudomonadota</taxon>
        <taxon>Alphaproteobacteria</taxon>
        <taxon>Sphingomonadales</taxon>
        <taxon>Sphingomonadaceae</taxon>
        <taxon>Sphingomonas</taxon>
    </lineage>
</organism>
<keyword evidence="1" id="KW-0812">Transmembrane</keyword>
<name>A0A5B8LJJ9_9SPHN</name>
<dbReference type="NCBIfam" id="NF045607">
    <property type="entry name" value="exo_Victor_syst"/>
    <property type="match status" value="1"/>
</dbReference>
<evidence type="ECO:0000256" key="1">
    <source>
        <dbReference type="SAM" id="Phobius"/>
    </source>
</evidence>
<feature type="transmembrane region" description="Helical" evidence="1">
    <location>
        <begin position="6"/>
        <end position="21"/>
    </location>
</feature>
<feature type="transmembrane region" description="Helical" evidence="1">
    <location>
        <begin position="56"/>
        <end position="73"/>
    </location>
</feature>
<proteinExistence type="predicted"/>
<evidence type="ECO:0000313" key="3">
    <source>
        <dbReference type="Proteomes" id="UP000315673"/>
    </source>
</evidence>
<keyword evidence="1" id="KW-1133">Transmembrane helix</keyword>
<dbReference type="OrthoDB" id="7210964at2"/>
<keyword evidence="3" id="KW-1185">Reference proteome</keyword>
<dbReference type="Proteomes" id="UP000315673">
    <property type="component" value="Chromosome"/>
</dbReference>
<dbReference type="InterPro" id="IPR054655">
    <property type="entry name" value="XrtV-like"/>
</dbReference>
<evidence type="ECO:0000313" key="2">
    <source>
        <dbReference type="EMBL" id="QDZ08049.1"/>
    </source>
</evidence>
<accession>A0A5B8LJJ9</accession>
<keyword evidence="1" id="KW-0472">Membrane</keyword>
<dbReference type="KEGG" id="spai:FPZ24_11620"/>
<dbReference type="EMBL" id="CP042306">
    <property type="protein sequence ID" value="QDZ08049.1"/>
    <property type="molecule type" value="Genomic_DNA"/>
</dbReference>
<dbReference type="AlphaFoldDB" id="A0A5B8LJJ9"/>
<protein>
    <submittedName>
        <fullName evidence="2">Uncharacterized protein</fullName>
    </submittedName>
</protein>
<sequence>METVWDWVTIICFGGLVVLMLQRSVEERTRDHLMEYLFPALGCAVANYLGNHYSDIGAAAVLVLVAVYVFKVLKFPPIGPNKMDGPDRP</sequence>
<reference evidence="2 3" key="1">
    <citation type="submission" date="2019-07" db="EMBL/GenBank/DDBJ databases">
        <title>Full genome sequence of Sphingomonas sp. 4R-6-7(HKS19).</title>
        <authorList>
            <person name="Im W.-T."/>
        </authorList>
    </citation>
    <scope>NUCLEOTIDE SEQUENCE [LARGE SCALE GENOMIC DNA]</scope>
    <source>
        <strain evidence="2 3">HKS19</strain>
    </source>
</reference>
<dbReference type="RefSeq" id="WP_146572153.1">
    <property type="nucleotide sequence ID" value="NZ_CP042306.1"/>
</dbReference>